<gene>
    <name evidence="1" type="ORF">ELE36_12330</name>
</gene>
<dbReference type="RefSeq" id="WP_129833728.1">
    <property type="nucleotide sequence ID" value="NZ_CP035704.1"/>
</dbReference>
<reference evidence="1 2" key="1">
    <citation type="submission" date="2019-01" db="EMBL/GenBank/DDBJ databases">
        <title>Pseudolysobacter antarctica gen. nov., sp. nov., isolated from Fildes Peninsula, Antarctica.</title>
        <authorList>
            <person name="Wei Z."/>
            <person name="Peng F."/>
        </authorList>
    </citation>
    <scope>NUCLEOTIDE SEQUENCE [LARGE SCALE GENOMIC DNA]</scope>
    <source>
        <strain evidence="1 2">AQ6-296</strain>
    </source>
</reference>
<dbReference type="EMBL" id="CP035704">
    <property type="protein sequence ID" value="QBB71076.1"/>
    <property type="molecule type" value="Genomic_DNA"/>
</dbReference>
<dbReference type="Proteomes" id="UP000291562">
    <property type="component" value="Chromosome"/>
</dbReference>
<dbReference type="PROSITE" id="PS51257">
    <property type="entry name" value="PROKAR_LIPOPROTEIN"/>
    <property type="match status" value="1"/>
</dbReference>
<accession>A0A411HKL8</accession>
<dbReference type="KEGG" id="xbc:ELE36_12330"/>
<organism evidence="1 2">
    <name type="scientific">Pseudolysobacter antarcticus</name>
    <dbReference type="NCBI Taxonomy" id="2511995"/>
    <lineage>
        <taxon>Bacteria</taxon>
        <taxon>Pseudomonadati</taxon>
        <taxon>Pseudomonadota</taxon>
        <taxon>Gammaproteobacteria</taxon>
        <taxon>Lysobacterales</taxon>
        <taxon>Rhodanobacteraceae</taxon>
        <taxon>Pseudolysobacter</taxon>
    </lineage>
</organism>
<keyword evidence="2" id="KW-1185">Reference proteome</keyword>
<sequence>MKPIAVTFILVALGACSSVNPPLQSIKAPLPQIAAAEYALDRETFLEMLRSIGGSNALDCGVFRPSVGNNSQGIPCIRKAWEEHRAFTIANEYREGYCPNLVGYAGDAKGRVYLVQSCPDRDHVNGKALSPSIFQCPQYLPPSTQFGDGQCSVLDSV</sequence>
<dbReference type="AlphaFoldDB" id="A0A411HKL8"/>
<evidence type="ECO:0000313" key="2">
    <source>
        <dbReference type="Proteomes" id="UP000291562"/>
    </source>
</evidence>
<proteinExistence type="predicted"/>
<protein>
    <submittedName>
        <fullName evidence="1">Uncharacterized protein</fullName>
    </submittedName>
</protein>
<evidence type="ECO:0000313" key="1">
    <source>
        <dbReference type="EMBL" id="QBB71076.1"/>
    </source>
</evidence>
<name>A0A411HKL8_9GAMM</name>